<organism evidence="1">
    <name type="scientific">uncultured Caudovirales phage</name>
    <dbReference type="NCBI Taxonomy" id="2100421"/>
    <lineage>
        <taxon>Viruses</taxon>
        <taxon>Duplodnaviria</taxon>
        <taxon>Heunggongvirae</taxon>
        <taxon>Uroviricota</taxon>
        <taxon>Caudoviricetes</taxon>
        <taxon>Peduoviridae</taxon>
        <taxon>Maltschvirus</taxon>
        <taxon>Maltschvirus maltsch</taxon>
    </lineage>
</organism>
<sequence>MNSSFNKSKIIELLNGGVIGVKFIKADGSERLLKCTLQEGLVPADLDKASDTNSKERKPNEEVVAAWDVENSGWRSFRLDRVVEIYK</sequence>
<dbReference type="Pfam" id="PF10902">
    <property type="entry name" value="WYL_2"/>
    <property type="match status" value="1"/>
</dbReference>
<name>A0A6J7WT82_9CAUD</name>
<protein>
    <submittedName>
        <fullName evidence="1">WYL domain containing protein</fullName>
    </submittedName>
</protein>
<dbReference type="EMBL" id="LR798288">
    <property type="protein sequence ID" value="CAB5220950.1"/>
    <property type="molecule type" value="Genomic_DNA"/>
</dbReference>
<evidence type="ECO:0000313" key="1">
    <source>
        <dbReference type="EMBL" id="CAB5220950.1"/>
    </source>
</evidence>
<accession>A0A6J7WT82</accession>
<dbReference type="InterPro" id="IPR024401">
    <property type="entry name" value="WYL_prot"/>
</dbReference>
<gene>
    <name evidence="1" type="ORF">UFOVP247_61</name>
</gene>
<proteinExistence type="predicted"/>
<reference evidence="1" key="1">
    <citation type="submission" date="2020-05" db="EMBL/GenBank/DDBJ databases">
        <authorList>
            <person name="Chiriac C."/>
            <person name="Salcher M."/>
            <person name="Ghai R."/>
            <person name="Kavagutti S V."/>
        </authorList>
    </citation>
    <scope>NUCLEOTIDE SEQUENCE</scope>
</reference>